<dbReference type="GO" id="GO:0016757">
    <property type="term" value="F:glycosyltransferase activity"/>
    <property type="evidence" value="ECO:0007669"/>
    <property type="project" value="InterPro"/>
</dbReference>
<dbReference type="PANTHER" id="PTHR45947">
    <property type="entry name" value="SULFOQUINOVOSYL TRANSFERASE SQD2"/>
    <property type="match status" value="1"/>
</dbReference>
<dbReference type="InterPro" id="IPR001296">
    <property type="entry name" value="Glyco_trans_1"/>
</dbReference>
<protein>
    <submittedName>
        <fullName evidence="2">Glycosyltransferase family 4 protein</fullName>
    </submittedName>
</protein>
<accession>A0AAE3AZJ8</accession>
<dbReference type="CDD" id="cd03801">
    <property type="entry name" value="GT4_PimA-like"/>
    <property type="match status" value="1"/>
</dbReference>
<evidence type="ECO:0000313" key="3">
    <source>
        <dbReference type="Proteomes" id="UP001199355"/>
    </source>
</evidence>
<evidence type="ECO:0000313" key="2">
    <source>
        <dbReference type="EMBL" id="MCC2168605.1"/>
    </source>
</evidence>
<dbReference type="SUPFAM" id="SSF53756">
    <property type="entry name" value="UDP-Glycosyltransferase/glycogen phosphorylase"/>
    <property type="match status" value="1"/>
</dbReference>
<dbReference type="InterPro" id="IPR050194">
    <property type="entry name" value="Glycosyltransferase_grp1"/>
</dbReference>
<sequence length="397" mass="45072">MEENVKAVFISNYINHHQIPFSNALYEQLGDDYHFIQTEPMEEERIAMGWGLDAATLPYVVWADREEERCRKLIEEADLVFAGWTKRLDLVLPRLSSGKLTFRVSERIYREGQWKAISPKGLLAKYKEHIRFRNQPVWLLCCGAYVASDFSLIGAYPGKKLKFGYFPETLRCPQEELFAKKNTDKLQIVWAGRMISLKHPEFAVKLAGKLKEQGYSFELHFAGGGPMEEALKQEAAALGVAEKIVFHGFLKPQEVRSLMKRCQLHVFTSNYLEGWGAVVSEAMNSGCCVVANRQIGAVPFLIEDGVNGKSYPDGSYEAFERTVLELCAQPEQITVLGKEAYRTITEKWNAECAAQRCLEFYEGWKAGKLPEWEDGPLSAAPKLSARWSYNEGRLDGE</sequence>
<comment type="caution">
    <text evidence="2">The sequence shown here is derived from an EMBL/GenBank/DDBJ whole genome shotgun (WGS) entry which is preliminary data.</text>
</comment>
<dbReference type="EMBL" id="JAJEQF010000041">
    <property type="protein sequence ID" value="MCC2168605.1"/>
    <property type="molecule type" value="Genomic_DNA"/>
</dbReference>
<dbReference type="PANTHER" id="PTHR45947:SF3">
    <property type="entry name" value="SULFOQUINOVOSYL TRANSFERASE SQD2"/>
    <property type="match status" value="1"/>
</dbReference>
<organism evidence="2 3">
    <name type="scientific">Gallintestinimicrobium propionicum</name>
    <dbReference type="NCBI Taxonomy" id="2981770"/>
    <lineage>
        <taxon>Bacteria</taxon>
        <taxon>Bacillati</taxon>
        <taxon>Bacillota</taxon>
        <taxon>Clostridia</taxon>
        <taxon>Lachnospirales</taxon>
        <taxon>Lachnospiraceae</taxon>
        <taxon>Gallintestinimicrobium</taxon>
    </lineage>
</organism>
<name>A0AAE3AZJ8_9FIRM</name>
<dbReference type="Proteomes" id="UP001199355">
    <property type="component" value="Unassembled WGS sequence"/>
</dbReference>
<keyword evidence="3" id="KW-1185">Reference proteome</keyword>
<dbReference type="AlphaFoldDB" id="A0AAE3AZJ8"/>
<dbReference type="Pfam" id="PF00534">
    <property type="entry name" value="Glycos_transf_1"/>
    <property type="match status" value="1"/>
</dbReference>
<feature type="domain" description="Glycosyl transferase family 1" evidence="1">
    <location>
        <begin position="180"/>
        <end position="342"/>
    </location>
</feature>
<gene>
    <name evidence="2" type="ORF">LKD45_13040</name>
</gene>
<proteinExistence type="predicted"/>
<reference evidence="2 3" key="1">
    <citation type="submission" date="2021-10" db="EMBL/GenBank/DDBJ databases">
        <title>Anaerobic single-cell dispensing facilitates the cultivation of human gut bacteria.</title>
        <authorList>
            <person name="Afrizal A."/>
        </authorList>
    </citation>
    <scope>NUCLEOTIDE SEQUENCE [LARGE SCALE GENOMIC DNA]</scope>
    <source>
        <strain evidence="2 3">CLA-AA-H244</strain>
    </source>
</reference>
<dbReference type="RefSeq" id="WP_308728791.1">
    <property type="nucleotide sequence ID" value="NZ_JAJEQF010000041.1"/>
</dbReference>
<evidence type="ECO:0000259" key="1">
    <source>
        <dbReference type="Pfam" id="PF00534"/>
    </source>
</evidence>
<dbReference type="Gene3D" id="3.40.50.2000">
    <property type="entry name" value="Glycogen Phosphorylase B"/>
    <property type="match status" value="1"/>
</dbReference>